<dbReference type="Proteomes" id="UP000317557">
    <property type="component" value="Unassembled WGS sequence"/>
</dbReference>
<keyword evidence="2" id="KW-0547">Nucleotide-binding</keyword>
<evidence type="ECO:0000256" key="1">
    <source>
        <dbReference type="ARBA" id="ARBA00022448"/>
    </source>
</evidence>
<name>A0A521DVA2_9BACT</name>
<sequence length="253" mass="28779">MGYSSYSVPYSTRSIPTARPLKNSYTRAVFQAIFIQTLIMNSDSPAIFTASGIHFSYENEKVFSDFSLQINQGEKVAIKGESGSGKTTLFRLLLGFEYPDEGDMRYKEEPYTTQLIQQMRRELAWLPQDLNLGEGTVQELSDFLFGFEANKSQKPSSKRLGETLTKLGLEKSMLNQKYAELSTGQRQRIGLACCYLMNRDILLLDEPTSALDAQSKQKVADLLLQDGRTIISTSHDEWWLERCDRIIDLQPEQ</sequence>
<proteinExistence type="predicted"/>
<evidence type="ECO:0000256" key="2">
    <source>
        <dbReference type="ARBA" id="ARBA00022741"/>
    </source>
</evidence>
<dbReference type="Pfam" id="PF00005">
    <property type="entry name" value="ABC_tran"/>
    <property type="match status" value="1"/>
</dbReference>
<dbReference type="InterPro" id="IPR003593">
    <property type="entry name" value="AAA+_ATPase"/>
</dbReference>
<dbReference type="CDD" id="cd03225">
    <property type="entry name" value="ABC_cobalt_CbiO_domain1"/>
    <property type="match status" value="1"/>
</dbReference>
<dbReference type="InterPro" id="IPR027417">
    <property type="entry name" value="P-loop_NTPase"/>
</dbReference>
<keyword evidence="1" id="KW-0813">Transport</keyword>
<gene>
    <name evidence="5" type="ORF">SAMN06265219_109144</name>
</gene>
<dbReference type="Gene3D" id="3.40.50.300">
    <property type="entry name" value="P-loop containing nucleotide triphosphate hydrolases"/>
    <property type="match status" value="1"/>
</dbReference>
<feature type="domain" description="ABC transporter" evidence="4">
    <location>
        <begin position="48"/>
        <end position="253"/>
    </location>
</feature>
<dbReference type="SMART" id="SM00382">
    <property type="entry name" value="AAA"/>
    <property type="match status" value="1"/>
</dbReference>
<evidence type="ECO:0000256" key="3">
    <source>
        <dbReference type="ARBA" id="ARBA00022840"/>
    </source>
</evidence>
<dbReference type="InterPro" id="IPR015856">
    <property type="entry name" value="ABC_transpr_CbiO/EcfA_su"/>
</dbReference>
<evidence type="ECO:0000313" key="5">
    <source>
        <dbReference type="EMBL" id="SMO75669.1"/>
    </source>
</evidence>
<organism evidence="5 6">
    <name type="scientific">Gracilimonas mengyeensis</name>
    <dbReference type="NCBI Taxonomy" id="1302730"/>
    <lineage>
        <taxon>Bacteria</taxon>
        <taxon>Pseudomonadati</taxon>
        <taxon>Balneolota</taxon>
        <taxon>Balneolia</taxon>
        <taxon>Balneolales</taxon>
        <taxon>Balneolaceae</taxon>
        <taxon>Gracilimonas</taxon>
    </lineage>
</organism>
<dbReference type="InterPro" id="IPR003439">
    <property type="entry name" value="ABC_transporter-like_ATP-bd"/>
</dbReference>
<dbReference type="AlphaFoldDB" id="A0A521DVA2"/>
<dbReference type="GO" id="GO:0042626">
    <property type="term" value="F:ATPase-coupled transmembrane transporter activity"/>
    <property type="evidence" value="ECO:0007669"/>
    <property type="project" value="TreeGrafter"/>
</dbReference>
<evidence type="ECO:0000313" key="6">
    <source>
        <dbReference type="Proteomes" id="UP000317557"/>
    </source>
</evidence>
<protein>
    <submittedName>
        <fullName evidence="5">Putative ABC transport system ATP-binding protein</fullName>
    </submittedName>
</protein>
<dbReference type="SUPFAM" id="SSF52540">
    <property type="entry name" value="P-loop containing nucleoside triphosphate hydrolases"/>
    <property type="match status" value="1"/>
</dbReference>
<accession>A0A521DVA2</accession>
<dbReference type="GO" id="GO:0005524">
    <property type="term" value="F:ATP binding"/>
    <property type="evidence" value="ECO:0007669"/>
    <property type="project" value="UniProtKB-KW"/>
</dbReference>
<dbReference type="InterPro" id="IPR050095">
    <property type="entry name" value="ECF_ABC_transporter_ATP-bd"/>
</dbReference>
<dbReference type="PANTHER" id="PTHR43553">
    <property type="entry name" value="HEAVY METAL TRANSPORTER"/>
    <property type="match status" value="1"/>
</dbReference>
<reference evidence="5 6" key="1">
    <citation type="submission" date="2017-05" db="EMBL/GenBank/DDBJ databases">
        <authorList>
            <person name="Varghese N."/>
            <person name="Submissions S."/>
        </authorList>
    </citation>
    <scope>NUCLEOTIDE SEQUENCE [LARGE SCALE GENOMIC DNA]</scope>
    <source>
        <strain evidence="5 6">DSM 21985</strain>
    </source>
</reference>
<keyword evidence="6" id="KW-1185">Reference proteome</keyword>
<dbReference type="GO" id="GO:0043190">
    <property type="term" value="C:ATP-binding cassette (ABC) transporter complex"/>
    <property type="evidence" value="ECO:0007669"/>
    <property type="project" value="TreeGrafter"/>
</dbReference>
<dbReference type="EMBL" id="FXTP01000009">
    <property type="protein sequence ID" value="SMO75669.1"/>
    <property type="molecule type" value="Genomic_DNA"/>
</dbReference>
<dbReference type="PROSITE" id="PS50893">
    <property type="entry name" value="ABC_TRANSPORTER_2"/>
    <property type="match status" value="1"/>
</dbReference>
<keyword evidence="3 5" id="KW-0067">ATP-binding</keyword>
<evidence type="ECO:0000259" key="4">
    <source>
        <dbReference type="PROSITE" id="PS50893"/>
    </source>
</evidence>
<dbReference type="GO" id="GO:0016887">
    <property type="term" value="F:ATP hydrolysis activity"/>
    <property type="evidence" value="ECO:0007669"/>
    <property type="project" value="InterPro"/>
</dbReference>